<evidence type="ECO:0000313" key="3">
    <source>
        <dbReference type="EMBL" id="RZF20488.1"/>
    </source>
</evidence>
<gene>
    <name evidence="3" type="ORF">DAY19_10900</name>
</gene>
<proteinExistence type="predicted"/>
<dbReference type="NCBIfam" id="NF012211">
    <property type="entry name" value="tand_rpt_95"/>
    <property type="match status" value="10"/>
</dbReference>
<feature type="region of interest" description="Disordered" evidence="1">
    <location>
        <begin position="94"/>
        <end position="116"/>
    </location>
</feature>
<evidence type="ECO:0000256" key="1">
    <source>
        <dbReference type="SAM" id="MobiDB-lite"/>
    </source>
</evidence>
<dbReference type="Gene3D" id="2.60.40.2810">
    <property type="match status" value="1"/>
</dbReference>
<dbReference type="Pfam" id="PF19077">
    <property type="entry name" value="Big_13"/>
    <property type="match status" value="1"/>
</dbReference>
<protein>
    <submittedName>
        <fullName evidence="3">Tandem-95 repeat protein</fullName>
    </submittedName>
</protein>
<name>A0ABY0IBZ6_9BACT</name>
<feature type="domain" description="Ig-like" evidence="2">
    <location>
        <begin position="1762"/>
        <end position="1912"/>
    </location>
</feature>
<feature type="compositionally biased region" description="Acidic residues" evidence="1">
    <location>
        <begin position="157"/>
        <end position="167"/>
    </location>
</feature>
<dbReference type="Gene3D" id="2.60.40.10">
    <property type="entry name" value="Immunoglobulins"/>
    <property type="match status" value="1"/>
</dbReference>
<dbReference type="Pfam" id="PF17963">
    <property type="entry name" value="Big_9"/>
    <property type="match status" value="10"/>
</dbReference>
<dbReference type="RefSeq" id="WP_115362346.1">
    <property type="nucleotide sequence ID" value="NZ_QDKL01000003.1"/>
</dbReference>
<feature type="compositionally biased region" description="Basic residues" evidence="1">
    <location>
        <begin position="94"/>
        <end position="105"/>
    </location>
</feature>
<evidence type="ECO:0000313" key="4">
    <source>
        <dbReference type="Proteomes" id="UP000443582"/>
    </source>
</evidence>
<dbReference type="PROSITE" id="PS50835">
    <property type="entry name" value="IG_LIKE"/>
    <property type="match status" value="1"/>
</dbReference>
<dbReference type="InterPro" id="IPR013783">
    <property type="entry name" value="Ig-like_fold"/>
</dbReference>
<keyword evidence="4" id="KW-1185">Reference proteome</keyword>
<dbReference type="InterPro" id="IPR044016">
    <property type="entry name" value="Big_13"/>
</dbReference>
<feature type="compositionally biased region" description="Polar residues" evidence="1">
    <location>
        <begin position="106"/>
        <end position="115"/>
    </location>
</feature>
<feature type="compositionally biased region" description="Basic and acidic residues" evidence="1">
    <location>
        <begin position="132"/>
        <end position="147"/>
    </location>
</feature>
<dbReference type="InterPro" id="IPR011042">
    <property type="entry name" value="6-blade_b-propeller_TolB-like"/>
</dbReference>
<dbReference type="Gene3D" id="2.120.10.30">
    <property type="entry name" value="TolB, C-terminal domain"/>
    <property type="match status" value="2"/>
</dbReference>
<organism evidence="3 4">
    <name type="scientific">Halobacteriovorax vibrionivorans</name>
    <dbReference type="NCBI Taxonomy" id="2152716"/>
    <lineage>
        <taxon>Bacteria</taxon>
        <taxon>Pseudomonadati</taxon>
        <taxon>Bdellovibrionota</taxon>
        <taxon>Bacteriovoracia</taxon>
        <taxon>Bacteriovoracales</taxon>
        <taxon>Halobacteriovoraceae</taxon>
        <taxon>Halobacteriovorax</taxon>
    </lineage>
</organism>
<dbReference type="SUPFAM" id="SSF63825">
    <property type="entry name" value="YWTD domain"/>
    <property type="match status" value="1"/>
</dbReference>
<comment type="caution">
    <text evidence="3">The sequence shown here is derived from an EMBL/GenBank/DDBJ whole genome shotgun (WGS) entry which is preliminary data.</text>
</comment>
<sequence>MKKLSLGVGVILTIIFTFSYWIFSSNEKSSGNYSDLAKRTGLKYELVKPKVKKKLYNSIGKRGPSSIPSLYSNTDGASTLEADLGSSNISKLAPKKKKTKIKKRNPSTYTGSSYAPQADYFDPNYAQAINEQIKDKKSPSKDEEEKTYTYAKSVQSTEEESSTESENDASQSSGSNNNVVVIPKIQGEIPPLNGLITKTNNGLFNSNVYAAVTCIDPRIELFDLVTMTPLEDNPITFNGVDQSTAFTFDVRELGLESSTPARYKVKITGCSEELEKVVTSYYRPQNITAVSSLLAKITNTDITYNPTEEFALYLEEAEDIITNKIDQSTLDYATVYSELENSTDVAAVFAEITEGENVQILKEAAPKIQSLSIPEILHEDLNSDLANDERNAGLNPNTFTTSAVHWDTDYTLAYQWILNDGTTTQTVSNSNTWLYIPPADSAPNVTVTLRIGRKNAGDANVDTTIPHHEFSYTLDVVLYNDAPTLAANQAVNVTEDTVHNFTLTEGYDVDSPSINYILTSTPTNGSLSCVTDTNNCTYTPNADYIGPDSFTYKVNDGELDSTEATVDLTVLNVNDAPVVAANQSFTTPEDNPISFTISQASDIDNTQASLSYKITNSTTNGTITNCITTGTYGQDLTCDYTPNANFNGSDSFTYVANDGALDSATSATVSFTITPVNDAPTLATTQAESTDEDTQLSFNLNTGSDIEGTTLNYTILSSTSNGVLNCSQGTLRDCTYDPNTNFNGTDSFTYKVDDGELDSTTATVTITVNSINDAPVMAADQSITTDEDTAINFILNGATDVDGDTLTYKVVTPPANGVLSNCITTGGYASDIDCTYTPNANYNGSDSFTYIAFDSITDATTTATISLTINPINDAPTLALTQTVSTNEDTPLNFTLNAGADIESDPLDYIIVSGPADGTLSCTGGTSRDCTYTPDLNFNGSTTFTYKVNDGALDSTTATVTINVTSENDAPVMVGDQSETIAEDNVLTLTLNGATDVDLPAQTLQYKLITAPANGTLANCIATGSYSTDVTCTYTPNLNFNGVDTFTYRGNDTLTDSSTDSTVTINVTPVNDAPTLASTQSVTTAEDTPLNFNLNTGSDIEGSTLSYIIVSNPADGTLSCTGGNSTACTYTPDLNYNGSTTFTYKVNDGALDSNIATVTVNVTAVNDVPVMGANQSISTNEDTAVNFTLNNATDVDGDALTYKLVTAPTNGSLTNCITTTYGTDLTCTYTPNANYNGSDSFTYIATDGTGTAVTNATVNLTINPINDAPTLVASQSVSTNEDTPLTFDLTAGADIDGDTLSYIKVTNPASGTVSCAGGTSRSCTYTPALNFNGTTSFTYKVNDGALDSTTATVNITINSINDAPVMAADQTFTTDDNTALSITLSNASDVDGDPLSYKIVSSPSNGTLTNCITTGSYGTDLTCTYTSNVNFNGTDTFTFIANDGSLDAATMETVTITVNDKTPSAAPAIALTSATYTNSTANTMTVSSCSDISQVLINEGTQPAAGDAGWVSCTTTASATTYTLASTTQGLHILKAWSKDPNGNVSTSSNDLYVYYDTINPTLALTTPTIQKGGNSINLTWDATDASTSSSQNFSVDFYNGSTWSSLGTTAAINGPISSQTFTKAWTVPSINTTTARFRVSFTDLAGNSSTVQSNVFTIDSIAPALSYSSPANNSYHLSSTTITGNCETGRDINISGDIQANFTIACSAGTFSQTVNFSDGDGSKVVTLNQVDAAGNSTTISRTFIRDEVAPVMTKTAGISPDFTNQNTPNAWSGTCEGNYTIYVTGDETTSFNCSSGTWSWTPSPKTTDGTYVYNLVQTDAAGNTSSPALSLAWERDATPPAFQATVPFEINIGQNPTEIRYTDSITVSGSCEGNNTIAISNQETDTISCSAANWSWTSQTYTTDATRTFTFTQSDSAGNTSTLSYTWTRDSNFPALAIDTATIKNNGSTATFTGTCENGLTINISGAQTTTTTCSSGVWSWTTATTAADLSNNYNFAQTNASSNTTNVSGTWIRETGLPVVTSISTTEPDPSPTNFIPYTINANSQNSNVYITELCLKTNDTTAPAAGDECWLGLNSPSIGMSPAANVTIVDFSHLLGWQPANYNVYAWVKDEAGNISTNTTTLNTDYNAIGYTKFDPPSIWDVAAANSDTTSIPPTRLDSSVPTGSDVYIRWKVDDILGLDSTAINLYYTQDEQSFTAIAGAQGIAPHTNHGCPGITLDTNEGCYKWTGGSPLATSYKIRVKVTNTSAISTQLISTPLNADKIKIIAGNTEAGLGGDARTALFFNKTVGDTTDIHSLAFTDDGNIYFADYKRGIITVDPADGKQKLFIQMTGTSTGDGGPAESATLRYPLKITLDYQGRLLIYDYDRIRRVDLNMENPTIETIIGGGSDKSDTVANPLDVHLTHWGTWNYRTSSMMFTPLPNGDILFNSEHSESTETTDYRYRRYKASTGEVVSHYLTGTGDGWQASQDLTKCRIGYMSVKFDMNTSNLEGITGHSYHHKNFPDCGMYTSTSDYTYARVYFDPSTGQAITPLDNSYRWYHYYQFTGMDGNSYVTVARSYMNRNNFDGTYTRILGSGTRGECADGTPATSCDMDIYSVFITKTGKIYFNDRGRIRTLDGDGNVVTIFGQGYGYGDGVNAVNARFADISRVVRLNTGDIVVNDTRSYYIKQFTPDGNINIVAGNGTIASQDTTTQADVQPVRNAYWMMVDRATGNIYSDRDTHYGRMAMLNRSTGLWEDILNNTSGTPYYDPTADGMIGANIDTGGSNNRGLPLGFANGQLFMNRMSYNPTTQRYEDFMLKKYDSTDSYRQSHIMGKIGYENSGESCSALQSGPVDGSTCFYEYWDDFRNIFYDSNANRYIMAKMYRGAQRRVIALNSNGTVEQIAYTPRNIDDGFTYARRSGVDYMYYCYGSRLYAHNLTTNTDLGALPWTMTGFNCRGVQFDYNPVNDSVIFPFEQNGLYGVAEYFLD</sequence>
<dbReference type="InterPro" id="IPR007110">
    <property type="entry name" value="Ig-like_dom"/>
</dbReference>
<evidence type="ECO:0000259" key="2">
    <source>
        <dbReference type="PROSITE" id="PS50835"/>
    </source>
</evidence>
<dbReference type="EMBL" id="QDKL01000003">
    <property type="protein sequence ID" value="RZF20488.1"/>
    <property type="molecule type" value="Genomic_DNA"/>
</dbReference>
<dbReference type="Proteomes" id="UP000443582">
    <property type="component" value="Unassembled WGS sequence"/>
</dbReference>
<reference evidence="4" key="1">
    <citation type="journal article" date="2019" name="Int. J. Syst. Evol. Microbiol.">
        <title>Halobacteriovorax valvorus sp. nov., a novel prokaryotic predator isolated from coastal seawater of China.</title>
        <authorList>
            <person name="Chen M.-X."/>
        </authorList>
    </citation>
    <scope>NUCLEOTIDE SEQUENCE [LARGE SCALE GENOMIC DNA]</scope>
    <source>
        <strain evidence="4">BL9</strain>
    </source>
</reference>
<accession>A0ABY0IBZ6</accession>
<feature type="region of interest" description="Disordered" evidence="1">
    <location>
        <begin position="132"/>
        <end position="178"/>
    </location>
</feature>
<dbReference type="Gene3D" id="2.60.40.3440">
    <property type="match status" value="8"/>
</dbReference>